<dbReference type="EMBL" id="JAQIZT010000013">
    <property type="protein sequence ID" value="KAJ6976325.1"/>
    <property type="molecule type" value="Genomic_DNA"/>
</dbReference>
<evidence type="ECO:0000313" key="3">
    <source>
        <dbReference type="Proteomes" id="UP001164929"/>
    </source>
</evidence>
<comment type="caution">
    <text evidence="2">The sequence shown here is derived from an EMBL/GenBank/DDBJ whole genome shotgun (WGS) entry which is preliminary data.</text>
</comment>
<feature type="region of interest" description="Disordered" evidence="1">
    <location>
        <begin position="1"/>
        <end position="20"/>
    </location>
</feature>
<feature type="compositionally biased region" description="Basic and acidic residues" evidence="1">
    <location>
        <begin position="1"/>
        <end position="13"/>
    </location>
</feature>
<dbReference type="AlphaFoldDB" id="A0AAD6Q3E6"/>
<evidence type="ECO:0000256" key="1">
    <source>
        <dbReference type="SAM" id="MobiDB-lite"/>
    </source>
</evidence>
<evidence type="ECO:0000313" key="2">
    <source>
        <dbReference type="EMBL" id="KAJ6976325.1"/>
    </source>
</evidence>
<dbReference type="Proteomes" id="UP001164929">
    <property type="component" value="Chromosome 13"/>
</dbReference>
<name>A0AAD6Q3E6_9ROSI</name>
<sequence length="89" mass="10292">MDRTVSRRSEPRSRTALMGKQPNTWNILQAQSTFYPLSDDPSTRHCRITKADFHPWSTGGLKETFARLHYLLGCLHPIEIFHLRLSLSP</sequence>
<keyword evidence="3" id="KW-1185">Reference proteome</keyword>
<reference evidence="2" key="1">
    <citation type="journal article" date="2023" name="Mol. Ecol. Resour.">
        <title>Chromosome-level genome assembly of a triploid poplar Populus alba 'Berolinensis'.</title>
        <authorList>
            <person name="Chen S."/>
            <person name="Yu Y."/>
            <person name="Wang X."/>
            <person name="Wang S."/>
            <person name="Zhang T."/>
            <person name="Zhou Y."/>
            <person name="He R."/>
            <person name="Meng N."/>
            <person name="Wang Y."/>
            <person name="Liu W."/>
            <person name="Liu Z."/>
            <person name="Liu J."/>
            <person name="Guo Q."/>
            <person name="Huang H."/>
            <person name="Sederoff R.R."/>
            <person name="Wang G."/>
            <person name="Qu G."/>
            <person name="Chen S."/>
        </authorList>
    </citation>
    <scope>NUCLEOTIDE SEQUENCE</scope>
    <source>
        <strain evidence="2">SC-2020</strain>
    </source>
</reference>
<proteinExistence type="predicted"/>
<organism evidence="2 3">
    <name type="scientific">Populus alba x Populus x berolinensis</name>
    <dbReference type="NCBI Taxonomy" id="444605"/>
    <lineage>
        <taxon>Eukaryota</taxon>
        <taxon>Viridiplantae</taxon>
        <taxon>Streptophyta</taxon>
        <taxon>Embryophyta</taxon>
        <taxon>Tracheophyta</taxon>
        <taxon>Spermatophyta</taxon>
        <taxon>Magnoliopsida</taxon>
        <taxon>eudicotyledons</taxon>
        <taxon>Gunneridae</taxon>
        <taxon>Pentapetalae</taxon>
        <taxon>rosids</taxon>
        <taxon>fabids</taxon>
        <taxon>Malpighiales</taxon>
        <taxon>Salicaceae</taxon>
        <taxon>Saliceae</taxon>
        <taxon>Populus</taxon>
    </lineage>
</organism>
<accession>A0AAD6Q3E6</accession>
<dbReference type="AntiFam" id="ANF00005">
    <property type="entry name" value="Antisense to 23S rRNA"/>
</dbReference>
<gene>
    <name evidence="2" type="ORF">NC653_031997</name>
</gene>
<protein>
    <submittedName>
        <fullName evidence="2">Uncharacterized protein</fullName>
    </submittedName>
</protein>